<comment type="caution">
    <text evidence="9">The sequence shown here is derived from an EMBL/GenBank/DDBJ whole genome shotgun (WGS) entry which is preliminary data.</text>
</comment>
<evidence type="ECO:0000256" key="6">
    <source>
        <dbReference type="ARBA" id="ARBA00023136"/>
    </source>
</evidence>
<reference evidence="9" key="1">
    <citation type="submission" date="2021-01" db="EMBL/GenBank/DDBJ databases">
        <title>Whole genome shotgun sequence of Actinocatenispora rupis NBRC 107355.</title>
        <authorList>
            <person name="Komaki H."/>
            <person name="Tamura T."/>
        </authorList>
    </citation>
    <scope>NUCLEOTIDE SEQUENCE</scope>
    <source>
        <strain evidence="9">NBRC 107355</strain>
    </source>
</reference>
<name>A0A8J3NE45_9ACTN</name>
<dbReference type="Pfam" id="PF11203">
    <property type="entry name" value="EccE"/>
    <property type="match status" value="1"/>
</dbReference>
<evidence type="ECO:0000313" key="9">
    <source>
        <dbReference type="EMBL" id="GID13580.1"/>
    </source>
</evidence>
<evidence type="ECO:0000256" key="4">
    <source>
        <dbReference type="ARBA" id="ARBA00022692"/>
    </source>
</evidence>
<dbReference type="NCBIfam" id="TIGR03923">
    <property type="entry name" value="T7SS_EccE"/>
    <property type="match status" value="1"/>
</dbReference>
<comment type="subcellular location">
    <subcellularLocation>
        <location evidence="1">Cell membrane</location>
    </subcellularLocation>
</comment>
<dbReference type="RefSeq" id="WP_203660759.1">
    <property type="nucleotide sequence ID" value="NZ_BAAAZM010000015.1"/>
</dbReference>
<keyword evidence="6 7" id="KW-0472">Membrane</keyword>
<protein>
    <submittedName>
        <fullName evidence="9">Type VII secretion protein EccE</fullName>
    </submittedName>
</protein>
<feature type="transmembrane region" description="Helical" evidence="7">
    <location>
        <begin position="39"/>
        <end position="58"/>
    </location>
</feature>
<dbReference type="EMBL" id="BOMB01000025">
    <property type="protein sequence ID" value="GID13580.1"/>
    <property type="molecule type" value="Genomic_DNA"/>
</dbReference>
<proteinExistence type="inferred from homology"/>
<evidence type="ECO:0000256" key="3">
    <source>
        <dbReference type="ARBA" id="ARBA00022475"/>
    </source>
</evidence>
<accession>A0A8J3NE45</accession>
<evidence type="ECO:0000259" key="8">
    <source>
        <dbReference type="Pfam" id="PF11203"/>
    </source>
</evidence>
<feature type="domain" description="Type VII secretion system protein EccE" evidence="8">
    <location>
        <begin position="225"/>
        <end position="323"/>
    </location>
</feature>
<dbReference type="AlphaFoldDB" id="A0A8J3NE45"/>
<keyword evidence="4 7" id="KW-0812">Transmembrane</keyword>
<keyword evidence="5 7" id="KW-1133">Transmembrane helix</keyword>
<evidence type="ECO:0000313" key="10">
    <source>
        <dbReference type="Proteomes" id="UP000612808"/>
    </source>
</evidence>
<dbReference type="InterPro" id="IPR050051">
    <property type="entry name" value="EccE_dom"/>
</dbReference>
<keyword evidence="10" id="KW-1185">Reference proteome</keyword>
<evidence type="ECO:0000256" key="2">
    <source>
        <dbReference type="ARBA" id="ARBA00007759"/>
    </source>
</evidence>
<keyword evidence="3" id="KW-1003">Cell membrane</keyword>
<gene>
    <name evidence="9" type="ORF">Aru02nite_44690</name>
</gene>
<evidence type="ECO:0000256" key="1">
    <source>
        <dbReference type="ARBA" id="ARBA00004236"/>
    </source>
</evidence>
<feature type="transmembrane region" description="Helical" evidence="7">
    <location>
        <begin position="64"/>
        <end position="82"/>
    </location>
</feature>
<evidence type="ECO:0000256" key="7">
    <source>
        <dbReference type="SAM" id="Phobius"/>
    </source>
</evidence>
<organism evidence="9 10">
    <name type="scientific">Actinocatenispora rupis</name>
    <dbReference type="NCBI Taxonomy" id="519421"/>
    <lineage>
        <taxon>Bacteria</taxon>
        <taxon>Bacillati</taxon>
        <taxon>Actinomycetota</taxon>
        <taxon>Actinomycetes</taxon>
        <taxon>Micromonosporales</taxon>
        <taxon>Micromonosporaceae</taxon>
        <taxon>Actinocatenispora</taxon>
    </lineage>
</organism>
<dbReference type="InterPro" id="IPR021368">
    <property type="entry name" value="T7SS_EccE"/>
</dbReference>
<evidence type="ECO:0000256" key="5">
    <source>
        <dbReference type="ARBA" id="ARBA00022989"/>
    </source>
</evidence>
<dbReference type="GO" id="GO:0005886">
    <property type="term" value="C:plasma membrane"/>
    <property type="evidence" value="ECO:0007669"/>
    <property type="project" value="UniProtKB-SubCell"/>
</dbReference>
<dbReference type="Proteomes" id="UP000612808">
    <property type="component" value="Unassembled WGS sequence"/>
</dbReference>
<comment type="similarity">
    <text evidence="2">Belongs to the EccE family.</text>
</comment>
<sequence>MVMTQAPPARARAAVRVDDAGAGEVRFAPRGGRRRFGGVRVTQFVLAELGLAALVIAANREPRPIWLVAAGVVALALLFVAFGRSGGRWWTEWITLRRRYRRRRGALGGATEDARLAALRRLVPELSIRTVEDRGSRIGIGQDESGWFAVVAIAPRTGLRGDPTESLPLDALARVLDEGGLRVSVLQVVVHSIPGPAALLDDTAPAARSYRELASGDTGVEPIDQRCWIAVRLDPAAASEAAATRGGGLDGVHRALCTAVGRLGKAVSGAGLDYELLDAEGVRDALAQSCGVTGYVDPGSVGTIGEQWSSWRAGGLAHASFWVRSWPRLRDVSGVLGRLARTPAVMTSVALTMAPQEDGTDFRVLVRVAAQPEHLATDCRALQRLAGVSRARLFRLNGEQAPSVYATAPSGGGPQ</sequence>